<dbReference type="GeneID" id="55990162"/>
<evidence type="ECO:0000313" key="8">
    <source>
        <dbReference type="Proteomes" id="UP000509510"/>
    </source>
</evidence>
<dbReference type="KEGG" id="trg:TRUGW13939_02655"/>
<protein>
    <recommendedName>
        <fullName evidence="6">Extradiol ring-cleavage dioxygenase class III enzyme subunit B domain-containing protein</fullName>
    </recommendedName>
</protein>
<dbReference type="EMBL" id="CP055899">
    <property type="protein sequence ID" value="QKX55561.1"/>
    <property type="molecule type" value="Genomic_DNA"/>
</dbReference>
<organism evidence="7 8">
    <name type="scientific">Talaromyces rugulosus</name>
    <name type="common">Penicillium rugulosum</name>
    <dbReference type="NCBI Taxonomy" id="121627"/>
    <lineage>
        <taxon>Eukaryota</taxon>
        <taxon>Fungi</taxon>
        <taxon>Dikarya</taxon>
        <taxon>Ascomycota</taxon>
        <taxon>Pezizomycotina</taxon>
        <taxon>Eurotiomycetes</taxon>
        <taxon>Eurotiomycetidae</taxon>
        <taxon>Eurotiales</taxon>
        <taxon>Trichocomaceae</taxon>
        <taxon>Talaromyces</taxon>
        <taxon>Talaromyces sect. Islandici</taxon>
    </lineage>
</organism>
<keyword evidence="3" id="KW-0479">Metal-binding</keyword>
<dbReference type="Gene3D" id="3.40.830.10">
    <property type="entry name" value="LigB-like"/>
    <property type="match status" value="1"/>
</dbReference>
<evidence type="ECO:0000256" key="5">
    <source>
        <dbReference type="ARBA" id="ARBA00023002"/>
    </source>
</evidence>
<dbReference type="Proteomes" id="UP000509510">
    <property type="component" value="Chromosome II"/>
</dbReference>
<dbReference type="InterPro" id="IPR014436">
    <property type="entry name" value="Extradiol_dOase_DODA"/>
</dbReference>
<dbReference type="PANTHER" id="PTHR30096:SF1">
    <property type="entry name" value="AROMATIC RING-OPENING DIOXYGENASE FAMILY PROTEIN (AFU_ORTHOLOGUE AFUA_7G00640)"/>
    <property type="match status" value="1"/>
</dbReference>
<evidence type="ECO:0000256" key="1">
    <source>
        <dbReference type="ARBA" id="ARBA00001947"/>
    </source>
</evidence>
<comment type="cofactor">
    <cofactor evidence="1">
        <name>Zn(2+)</name>
        <dbReference type="ChEBI" id="CHEBI:29105"/>
    </cofactor>
</comment>
<dbReference type="CDD" id="cd07363">
    <property type="entry name" value="45_DOPA_Dioxygenase"/>
    <property type="match status" value="1"/>
</dbReference>
<proteinExistence type="inferred from homology"/>
<dbReference type="GO" id="GO:0008198">
    <property type="term" value="F:ferrous iron binding"/>
    <property type="evidence" value="ECO:0007669"/>
    <property type="project" value="InterPro"/>
</dbReference>
<dbReference type="PIRSF" id="PIRSF006157">
    <property type="entry name" value="Doxgns_DODA"/>
    <property type="match status" value="1"/>
</dbReference>
<evidence type="ECO:0000256" key="3">
    <source>
        <dbReference type="ARBA" id="ARBA00022723"/>
    </source>
</evidence>
<keyword evidence="8" id="KW-1185">Reference proteome</keyword>
<feature type="domain" description="Extradiol ring-cleavage dioxygenase class III enzyme subunit B" evidence="6">
    <location>
        <begin position="9"/>
        <end position="237"/>
    </location>
</feature>
<dbReference type="SUPFAM" id="SSF53213">
    <property type="entry name" value="LigB-like"/>
    <property type="match status" value="1"/>
</dbReference>
<keyword evidence="4" id="KW-0862">Zinc</keyword>
<dbReference type="InterPro" id="IPR004183">
    <property type="entry name" value="Xdiol_dOase_suB"/>
</dbReference>
<evidence type="ECO:0000256" key="4">
    <source>
        <dbReference type="ARBA" id="ARBA00022833"/>
    </source>
</evidence>
<keyword evidence="5" id="KW-0560">Oxidoreductase</keyword>
<name>A0A7H8QQ06_TALRU</name>
<comment type="similarity">
    <text evidence="2">Belongs to the DODA-type extradiol aromatic ring-opening dioxygenase family.</text>
</comment>
<dbReference type="Pfam" id="PF02900">
    <property type="entry name" value="LigB"/>
    <property type="match status" value="1"/>
</dbReference>
<gene>
    <name evidence="7" type="ORF">TRUGW13939_02655</name>
</gene>
<dbReference type="GO" id="GO:0016702">
    <property type="term" value="F:oxidoreductase activity, acting on single donors with incorporation of molecular oxygen, incorporation of two atoms of oxygen"/>
    <property type="evidence" value="ECO:0007669"/>
    <property type="project" value="UniProtKB-ARBA"/>
</dbReference>
<dbReference type="OrthoDB" id="7396853at2759"/>
<evidence type="ECO:0000259" key="6">
    <source>
        <dbReference type="Pfam" id="PF02900"/>
    </source>
</evidence>
<sequence length="294" mass="33370">MLEAETEAGDYWKKCGDEALAQNVKGIIMMGAHWACLNDKIEVATNPNPGKSPCPFVTPSLYKDWVPNPDLATANRCISMLKAERFNVSPNPTFDWIHDTFLVLIKMFPDFTKCPPVTIISMNARYDPWYHVKVGATLRPLRKEKYLLIGTGGAVHNLYRNNWIDMLLYRESLGQERPPESWALDFRQATEDVVTQNRGPALRKAMIRLMQHPAYREAQATDDHWMPALFAAGAAGDWEDEADPNVLAAETWELVNMCNSQFTFGSYRTGIHKVKEGQDRKEKILRPRMVGIAA</sequence>
<evidence type="ECO:0000256" key="2">
    <source>
        <dbReference type="ARBA" id="ARBA00007581"/>
    </source>
</evidence>
<dbReference type="PANTHER" id="PTHR30096">
    <property type="entry name" value="4,5-DOPA DIOXYGENASE EXTRADIOL-LIKE PROTEIN"/>
    <property type="match status" value="1"/>
</dbReference>
<dbReference type="GO" id="GO:0008270">
    <property type="term" value="F:zinc ion binding"/>
    <property type="evidence" value="ECO:0007669"/>
    <property type="project" value="InterPro"/>
</dbReference>
<evidence type="ECO:0000313" key="7">
    <source>
        <dbReference type="EMBL" id="QKX55561.1"/>
    </source>
</evidence>
<accession>A0A7H8QQ06</accession>
<dbReference type="AlphaFoldDB" id="A0A7H8QQ06"/>
<dbReference type="RefSeq" id="XP_035341739.1">
    <property type="nucleotide sequence ID" value="XM_035485846.1"/>
</dbReference>
<reference evidence="8" key="1">
    <citation type="submission" date="2020-06" db="EMBL/GenBank/DDBJ databases">
        <title>A chromosome-scale genome assembly of Talaromyces rugulosus W13939.</title>
        <authorList>
            <person name="Wang B."/>
            <person name="Guo L."/>
            <person name="Ye K."/>
            <person name="Wang L."/>
        </authorList>
    </citation>
    <scope>NUCLEOTIDE SEQUENCE [LARGE SCALE GENOMIC DNA]</scope>
    <source>
        <strain evidence="8">W13939</strain>
    </source>
</reference>